<evidence type="ECO:0000256" key="2">
    <source>
        <dbReference type="ARBA" id="ARBA00022801"/>
    </source>
</evidence>
<organism evidence="6 7">
    <name type="scientific">Brevibacterium casei</name>
    <dbReference type="NCBI Taxonomy" id="33889"/>
    <lineage>
        <taxon>Bacteria</taxon>
        <taxon>Bacillati</taxon>
        <taxon>Actinomycetota</taxon>
        <taxon>Actinomycetes</taxon>
        <taxon>Micrococcales</taxon>
        <taxon>Brevibacteriaceae</taxon>
        <taxon>Brevibacterium</taxon>
    </lineage>
</organism>
<feature type="domain" description="Phosphotyrosine protein phosphatase I" evidence="5">
    <location>
        <begin position="12"/>
        <end position="191"/>
    </location>
</feature>
<proteinExistence type="inferred from homology"/>
<evidence type="ECO:0000313" key="6">
    <source>
        <dbReference type="EMBL" id="QQB14789.1"/>
    </source>
</evidence>
<dbReference type="GO" id="GO:0004725">
    <property type="term" value="F:protein tyrosine phosphatase activity"/>
    <property type="evidence" value="ECO:0007669"/>
    <property type="project" value="InterPro"/>
</dbReference>
<evidence type="ECO:0000256" key="3">
    <source>
        <dbReference type="ARBA" id="ARBA00022912"/>
    </source>
</evidence>
<dbReference type="EMBL" id="CP065989">
    <property type="protein sequence ID" value="QQB14789.1"/>
    <property type="molecule type" value="Genomic_DNA"/>
</dbReference>
<dbReference type="InterPro" id="IPR017867">
    <property type="entry name" value="Tyr_phospatase_low_mol_wt"/>
</dbReference>
<dbReference type="RefSeq" id="WP_198499841.1">
    <property type="nucleotide sequence ID" value="NZ_CP065989.1"/>
</dbReference>
<feature type="active site" description="Nucleophile" evidence="4">
    <location>
        <position position="18"/>
    </location>
</feature>
<name>A0A7T3ZZV6_9MICO</name>
<feature type="active site" evidence="4">
    <location>
        <position position="24"/>
    </location>
</feature>
<evidence type="ECO:0000313" key="7">
    <source>
        <dbReference type="Proteomes" id="UP000595374"/>
    </source>
</evidence>
<dbReference type="PRINTS" id="PR00719">
    <property type="entry name" value="LMWPTPASE"/>
</dbReference>
<evidence type="ECO:0000259" key="5">
    <source>
        <dbReference type="SMART" id="SM00226"/>
    </source>
</evidence>
<dbReference type="Gene3D" id="3.40.50.2300">
    <property type="match status" value="1"/>
</dbReference>
<evidence type="ECO:0000256" key="4">
    <source>
        <dbReference type="PIRSR" id="PIRSR617867-1"/>
    </source>
</evidence>
<keyword evidence="3" id="KW-0904">Protein phosphatase</keyword>
<protein>
    <submittedName>
        <fullName evidence="6">Low molecular weight phosphatase family protein</fullName>
    </submittedName>
</protein>
<keyword evidence="2" id="KW-0378">Hydrolase</keyword>
<dbReference type="Pfam" id="PF01451">
    <property type="entry name" value="LMWPc"/>
    <property type="match status" value="1"/>
</dbReference>
<dbReference type="SUPFAM" id="SSF52788">
    <property type="entry name" value="Phosphotyrosine protein phosphatases I"/>
    <property type="match status" value="1"/>
</dbReference>
<reference evidence="6 7" key="1">
    <citation type="submission" date="2020-12" db="EMBL/GenBank/DDBJ databases">
        <title>FDA dAtabase for Regulatory Grade micrObial Sequences (FDA-ARGOS): Supporting development and validation of Infectious Disease Dx tests.</title>
        <authorList>
            <person name="Sproer C."/>
            <person name="Gronow S."/>
            <person name="Severitt S."/>
            <person name="Schroder I."/>
            <person name="Tallon L."/>
            <person name="Sadzewicz L."/>
            <person name="Zhao X."/>
            <person name="Boylan J."/>
            <person name="Ott S."/>
            <person name="Bowen H."/>
            <person name="Vavikolanu K."/>
            <person name="Mehta A."/>
            <person name="Aluvathingal J."/>
            <person name="Nadendla S."/>
            <person name="Lowell S."/>
            <person name="Myers T."/>
            <person name="Yan Y."/>
            <person name="Sichtig H."/>
        </authorList>
    </citation>
    <scope>NUCLEOTIDE SEQUENCE [LARGE SCALE GENOMIC DNA]</scope>
    <source>
        <strain evidence="6 7">FDAARGOS_990</strain>
    </source>
</reference>
<dbReference type="InterPro" id="IPR050438">
    <property type="entry name" value="LMW_PTPase"/>
</dbReference>
<accession>A0A7T3ZZV6</accession>
<dbReference type="InterPro" id="IPR036196">
    <property type="entry name" value="Ptyr_pPase_sf"/>
</dbReference>
<comment type="similarity">
    <text evidence="1">Belongs to the low molecular weight phosphotyrosine protein phosphatase family.</text>
</comment>
<dbReference type="InterPro" id="IPR023485">
    <property type="entry name" value="Ptyr_pPase"/>
</dbReference>
<dbReference type="AlphaFoldDB" id="A0A7T3ZZV6"/>
<dbReference type="PANTHER" id="PTHR11717:SF31">
    <property type="entry name" value="LOW MOLECULAR WEIGHT PROTEIN-TYROSINE-PHOSPHATASE ETP-RELATED"/>
    <property type="match status" value="1"/>
</dbReference>
<dbReference type="SMART" id="SM00226">
    <property type="entry name" value="LMWPc"/>
    <property type="match status" value="1"/>
</dbReference>
<dbReference type="Proteomes" id="UP000595374">
    <property type="component" value="Chromosome"/>
</dbReference>
<dbReference type="PANTHER" id="PTHR11717">
    <property type="entry name" value="LOW MOLECULAR WEIGHT PROTEIN TYROSINE PHOSPHATASE"/>
    <property type="match status" value="1"/>
</dbReference>
<evidence type="ECO:0000256" key="1">
    <source>
        <dbReference type="ARBA" id="ARBA00011063"/>
    </source>
</evidence>
<gene>
    <name evidence="6" type="ORF">I6H47_02070</name>
</gene>
<sequence>MNGGWDVDLGPFAILVVCTGNVCRSPLAERVLQDGLDELAPMQFAVSSAGTQGLPDDTVTPEIAQIAGRYGLTFDGFASRRLEPGHIRTADLVLTMERAQRAAVVQMLPAALKRTFTLREFARILPLVPPENGSSPTERWQSLAALAQRYRHAAPGDGGNDDVVDPIGGTDEVHQTMLDEMMPAIRTLLKWEQQFDRIEA</sequence>